<name>I4Z0Q3_9HYPH</name>
<dbReference type="AlphaFoldDB" id="I4Z0Q3"/>
<sequence length="196" mass="21650">MSIHPNPKRSGARTPPPTLLFPLNNVKEQNPERAWRRVRSNRAADDADLVPGRRPVNRLPESFCKLSSRSAEIFHGPTEVKAKQQPPQKRCRFCAAAPECCNTSQPLLDKIGVRGAARPARSLEPPTLVTRTGPRPLRPTRQPAAPAPTKGPDPQQPPSWWKSPPPRPRSREHAPPGRRSYKPSTPFGKRDVTGGG</sequence>
<evidence type="ECO:0000313" key="3">
    <source>
        <dbReference type="Proteomes" id="UP000003947"/>
    </source>
</evidence>
<gene>
    <name evidence="2" type="ORF">MicloDRAFT_00022780</name>
</gene>
<organism evidence="2 3">
    <name type="scientific">Microvirga lotononidis</name>
    <dbReference type="NCBI Taxonomy" id="864069"/>
    <lineage>
        <taxon>Bacteria</taxon>
        <taxon>Pseudomonadati</taxon>
        <taxon>Pseudomonadota</taxon>
        <taxon>Alphaproteobacteria</taxon>
        <taxon>Hyphomicrobiales</taxon>
        <taxon>Methylobacteriaceae</taxon>
        <taxon>Microvirga</taxon>
    </lineage>
</organism>
<feature type="region of interest" description="Disordered" evidence="1">
    <location>
        <begin position="112"/>
        <end position="196"/>
    </location>
</feature>
<keyword evidence="3" id="KW-1185">Reference proteome</keyword>
<evidence type="ECO:0000313" key="2">
    <source>
        <dbReference type="EMBL" id="EIM29795.1"/>
    </source>
</evidence>
<dbReference type="Proteomes" id="UP000003947">
    <property type="component" value="Unassembled WGS sequence"/>
</dbReference>
<dbReference type="HOGENOM" id="CLU_1388831_0_0_5"/>
<feature type="compositionally biased region" description="Basic residues" evidence="1">
    <location>
        <begin position="1"/>
        <end position="11"/>
    </location>
</feature>
<evidence type="ECO:0000256" key="1">
    <source>
        <dbReference type="SAM" id="MobiDB-lite"/>
    </source>
</evidence>
<feature type="region of interest" description="Disordered" evidence="1">
    <location>
        <begin position="1"/>
        <end position="23"/>
    </location>
</feature>
<dbReference type="EMBL" id="JH660641">
    <property type="protein sequence ID" value="EIM29795.1"/>
    <property type="molecule type" value="Genomic_DNA"/>
</dbReference>
<dbReference type="PATRIC" id="fig|864069.3.peg.2477"/>
<feature type="compositionally biased region" description="Low complexity" evidence="1">
    <location>
        <begin position="125"/>
        <end position="144"/>
    </location>
</feature>
<protein>
    <submittedName>
        <fullName evidence="2">Uncharacterized protein</fullName>
    </submittedName>
</protein>
<dbReference type="STRING" id="864069.MicloDRAFT_00022780"/>
<reference evidence="2 3" key="1">
    <citation type="submission" date="2012-02" db="EMBL/GenBank/DDBJ databases">
        <title>Improved High-Quality Draft sequence of Microvirga sp. WSM3557.</title>
        <authorList>
            <consortium name="US DOE Joint Genome Institute"/>
            <person name="Lucas S."/>
            <person name="Han J."/>
            <person name="Lapidus A."/>
            <person name="Cheng J.-F."/>
            <person name="Goodwin L."/>
            <person name="Pitluck S."/>
            <person name="Peters L."/>
            <person name="Zhang X."/>
            <person name="Detter J.C."/>
            <person name="Han C."/>
            <person name="Tapia R."/>
            <person name="Land M."/>
            <person name="Hauser L."/>
            <person name="Kyrpides N."/>
            <person name="Ivanova N."/>
            <person name="Pagani I."/>
            <person name="Brau L."/>
            <person name="Yates R."/>
            <person name="O'Hara G."/>
            <person name="Rui T."/>
            <person name="Howieson J."/>
            <person name="Reeve W."/>
            <person name="Woyke T."/>
        </authorList>
    </citation>
    <scope>NUCLEOTIDE SEQUENCE [LARGE SCALE GENOMIC DNA]</scope>
    <source>
        <strain evidence="2 3">WSM3557</strain>
    </source>
</reference>
<proteinExistence type="predicted"/>
<accession>I4Z0Q3</accession>
<feature type="compositionally biased region" description="Pro residues" evidence="1">
    <location>
        <begin position="145"/>
        <end position="167"/>
    </location>
</feature>